<dbReference type="EMBL" id="JAGPXD010000001">
    <property type="protein sequence ID" value="KAH7376521.1"/>
    <property type="molecule type" value="Genomic_DNA"/>
</dbReference>
<evidence type="ECO:0000313" key="2">
    <source>
        <dbReference type="EMBL" id="KAH7376521.1"/>
    </source>
</evidence>
<accession>A0A8K0TUR0</accession>
<proteinExistence type="predicted"/>
<dbReference type="Proteomes" id="UP000813385">
    <property type="component" value="Unassembled WGS sequence"/>
</dbReference>
<name>A0A8K0TUR0_9PEZI</name>
<comment type="caution">
    <text evidence="2">The sequence shown here is derived from an EMBL/GenBank/DDBJ whole genome shotgun (WGS) entry which is preliminary data.</text>
</comment>
<keyword evidence="3" id="KW-1185">Reference proteome</keyword>
<gene>
    <name evidence="2" type="ORF">B0T11DRAFT_272502</name>
</gene>
<evidence type="ECO:0000256" key="1">
    <source>
        <dbReference type="SAM" id="MobiDB-lite"/>
    </source>
</evidence>
<organism evidence="2 3">
    <name type="scientific">Plectosphaerella cucumerina</name>
    <dbReference type="NCBI Taxonomy" id="40658"/>
    <lineage>
        <taxon>Eukaryota</taxon>
        <taxon>Fungi</taxon>
        <taxon>Dikarya</taxon>
        <taxon>Ascomycota</taxon>
        <taxon>Pezizomycotina</taxon>
        <taxon>Sordariomycetes</taxon>
        <taxon>Hypocreomycetidae</taxon>
        <taxon>Glomerellales</taxon>
        <taxon>Plectosphaerellaceae</taxon>
        <taxon>Plectosphaerella</taxon>
    </lineage>
</organism>
<dbReference type="AlphaFoldDB" id="A0A8K0TUR0"/>
<feature type="compositionally biased region" description="Low complexity" evidence="1">
    <location>
        <begin position="15"/>
        <end position="26"/>
    </location>
</feature>
<evidence type="ECO:0000313" key="3">
    <source>
        <dbReference type="Proteomes" id="UP000813385"/>
    </source>
</evidence>
<protein>
    <submittedName>
        <fullName evidence="2">Uncharacterized protein</fullName>
    </submittedName>
</protein>
<sequence length="261" mass="27554">MLTTAAASQECRDTSPSGDGAPSPDSMALLRTHPFGCGLGSEERCMISLAVCRPPRSRHRRSTFSPTLRSSLDWVSTGSDAGTLQLVNRCRMGEPSNVSGTSRRTVCRLVSLAGGTILDPDSGLGFCGLQTQRSTGLTVSPSSRLAGVLTDYPFRTCIISGPTVLGRGHLLQYGRRPSGVPADDQAHGSSPVVSLHCQTATLCRGCAKAILLRRRKASRSLSRELHLTVGRIPIRVPSHRLAAPLGVDPGSARAVDESVTA</sequence>
<reference evidence="2" key="1">
    <citation type="journal article" date="2021" name="Nat. Commun.">
        <title>Genetic determinants of endophytism in the Arabidopsis root mycobiome.</title>
        <authorList>
            <person name="Mesny F."/>
            <person name="Miyauchi S."/>
            <person name="Thiergart T."/>
            <person name="Pickel B."/>
            <person name="Atanasova L."/>
            <person name="Karlsson M."/>
            <person name="Huettel B."/>
            <person name="Barry K.W."/>
            <person name="Haridas S."/>
            <person name="Chen C."/>
            <person name="Bauer D."/>
            <person name="Andreopoulos W."/>
            <person name="Pangilinan J."/>
            <person name="LaButti K."/>
            <person name="Riley R."/>
            <person name="Lipzen A."/>
            <person name="Clum A."/>
            <person name="Drula E."/>
            <person name="Henrissat B."/>
            <person name="Kohler A."/>
            <person name="Grigoriev I.V."/>
            <person name="Martin F.M."/>
            <person name="Hacquard S."/>
        </authorList>
    </citation>
    <scope>NUCLEOTIDE SEQUENCE</scope>
    <source>
        <strain evidence="2">MPI-CAGE-AT-0016</strain>
    </source>
</reference>
<feature type="region of interest" description="Disordered" evidence="1">
    <location>
        <begin position="1"/>
        <end position="27"/>
    </location>
</feature>